<evidence type="ECO:0000256" key="7">
    <source>
        <dbReference type="ARBA" id="ARBA00023128"/>
    </source>
</evidence>
<dbReference type="CDD" id="cd20069">
    <property type="entry name" value="5TM_Oxa1-like"/>
    <property type="match status" value="1"/>
</dbReference>
<feature type="transmembrane region" description="Helical" evidence="10">
    <location>
        <begin position="141"/>
        <end position="166"/>
    </location>
</feature>
<protein>
    <submittedName>
        <fullName evidence="13 14">Mitochondrial inner membrane protein OXA1L-like</fullName>
    </submittedName>
</protein>
<evidence type="ECO:0000313" key="15">
    <source>
        <dbReference type="RefSeq" id="XP_031569387.1"/>
    </source>
</evidence>
<dbReference type="PANTHER" id="PTHR12428">
    <property type="entry name" value="OXA1"/>
    <property type="match status" value="1"/>
</dbReference>
<evidence type="ECO:0000313" key="14">
    <source>
        <dbReference type="RefSeq" id="XP_031569386.1"/>
    </source>
</evidence>
<dbReference type="AlphaFoldDB" id="A0A6P8ISX1"/>
<dbReference type="RefSeq" id="XP_031569386.1">
    <property type="nucleotide sequence ID" value="XM_031713526.1"/>
</dbReference>
<dbReference type="PANTHER" id="PTHR12428:SF66">
    <property type="entry name" value="MITOCHONDRIAL INNER MEMBRANE PROTEIN OXA1L"/>
    <property type="match status" value="1"/>
</dbReference>
<evidence type="ECO:0000313" key="12">
    <source>
        <dbReference type="Proteomes" id="UP000515163"/>
    </source>
</evidence>
<evidence type="ECO:0000259" key="11">
    <source>
        <dbReference type="Pfam" id="PF02096"/>
    </source>
</evidence>
<dbReference type="GO" id="GO:0032977">
    <property type="term" value="F:membrane insertase activity"/>
    <property type="evidence" value="ECO:0007669"/>
    <property type="project" value="InterPro"/>
</dbReference>
<evidence type="ECO:0000256" key="8">
    <source>
        <dbReference type="ARBA" id="ARBA00023136"/>
    </source>
</evidence>
<evidence type="ECO:0000256" key="2">
    <source>
        <dbReference type="ARBA" id="ARBA00009877"/>
    </source>
</evidence>
<feature type="transmembrane region" description="Helical" evidence="10">
    <location>
        <begin position="63"/>
        <end position="80"/>
    </location>
</feature>
<keyword evidence="6 10" id="KW-1133">Transmembrane helix</keyword>
<dbReference type="GO" id="GO:0005743">
    <property type="term" value="C:mitochondrial inner membrane"/>
    <property type="evidence" value="ECO:0007669"/>
    <property type="project" value="UniProtKB-SubCell"/>
</dbReference>
<dbReference type="GO" id="GO:0032979">
    <property type="term" value="P:protein insertion into mitochondrial inner membrane from matrix"/>
    <property type="evidence" value="ECO:0007669"/>
    <property type="project" value="TreeGrafter"/>
</dbReference>
<dbReference type="NCBIfam" id="TIGR03592">
    <property type="entry name" value="yidC_oxa1_cterm"/>
    <property type="match status" value="1"/>
</dbReference>
<evidence type="ECO:0000256" key="5">
    <source>
        <dbReference type="ARBA" id="ARBA00022946"/>
    </source>
</evidence>
<dbReference type="InterPro" id="IPR001708">
    <property type="entry name" value="YidC/ALB3/OXA1/COX18"/>
</dbReference>
<dbReference type="Proteomes" id="UP000515163">
    <property type="component" value="Unplaced"/>
</dbReference>
<gene>
    <name evidence="13 14 15" type="primary">LOC116303907</name>
</gene>
<dbReference type="RefSeq" id="XP_031569387.1">
    <property type="nucleotide sequence ID" value="XM_031713527.1"/>
</dbReference>
<keyword evidence="4" id="KW-0999">Mitochondrion inner membrane</keyword>
<evidence type="ECO:0000256" key="9">
    <source>
        <dbReference type="RuleBase" id="RU003945"/>
    </source>
</evidence>
<comment type="subcellular location">
    <subcellularLocation>
        <location evidence="9">Membrane</location>
        <topology evidence="9">Multi-pass membrane protein</topology>
    </subcellularLocation>
    <subcellularLocation>
        <location evidence="1">Mitochondrion inner membrane</location>
        <topology evidence="1">Multi-pass membrane protein</topology>
    </subcellularLocation>
</comment>
<organism evidence="12 13">
    <name type="scientific">Actinia tenebrosa</name>
    <name type="common">Australian red waratah sea anemone</name>
    <dbReference type="NCBI Taxonomy" id="6105"/>
    <lineage>
        <taxon>Eukaryota</taxon>
        <taxon>Metazoa</taxon>
        <taxon>Cnidaria</taxon>
        <taxon>Anthozoa</taxon>
        <taxon>Hexacorallia</taxon>
        <taxon>Actiniaria</taxon>
        <taxon>Actiniidae</taxon>
        <taxon>Actinia</taxon>
    </lineage>
</organism>
<keyword evidence="3 9" id="KW-0812">Transmembrane</keyword>
<dbReference type="GeneID" id="116303907"/>
<evidence type="ECO:0000256" key="4">
    <source>
        <dbReference type="ARBA" id="ARBA00022792"/>
    </source>
</evidence>
<proteinExistence type="inferred from homology"/>
<dbReference type="Pfam" id="PF02096">
    <property type="entry name" value="60KD_IMP"/>
    <property type="match status" value="1"/>
</dbReference>
<feature type="transmembrane region" description="Helical" evidence="10">
    <location>
        <begin position="108"/>
        <end position="129"/>
    </location>
</feature>
<keyword evidence="12" id="KW-1185">Reference proteome</keyword>
<accession>A0A6P8ISX1</accession>
<evidence type="ECO:0000256" key="3">
    <source>
        <dbReference type="ARBA" id="ARBA00022692"/>
    </source>
</evidence>
<dbReference type="InterPro" id="IPR028055">
    <property type="entry name" value="YidC/Oxa/ALB_C"/>
</dbReference>
<keyword evidence="5" id="KW-0809">Transit peptide</keyword>
<evidence type="ECO:0000313" key="13">
    <source>
        <dbReference type="RefSeq" id="XP_031569385.1"/>
    </source>
</evidence>
<feature type="domain" description="Membrane insertase YidC/Oxa/ALB C-terminal" evidence="11">
    <location>
        <begin position="1"/>
        <end position="178"/>
    </location>
</feature>
<keyword evidence="8 10" id="KW-0472">Membrane</keyword>
<name>A0A6P8ISX1_ACTTE</name>
<keyword evidence="7" id="KW-0496">Mitochondrion</keyword>
<comment type="similarity">
    <text evidence="2 9">Belongs to the OXA1/ALB3/YidC family.</text>
</comment>
<evidence type="ECO:0000256" key="10">
    <source>
        <dbReference type="SAM" id="Phobius"/>
    </source>
</evidence>
<reference evidence="13 14" key="1">
    <citation type="submission" date="2025-04" db="UniProtKB">
        <authorList>
            <consortium name="RefSeq"/>
        </authorList>
    </citation>
    <scope>IDENTIFICATION</scope>
</reference>
<dbReference type="RefSeq" id="XP_031569385.1">
    <property type="nucleotide sequence ID" value="XM_031713525.1"/>
</dbReference>
<evidence type="ECO:0000256" key="6">
    <source>
        <dbReference type="ARBA" id="ARBA00022989"/>
    </source>
</evidence>
<dbReference type="OrthoDB" id="2148490at2759"/>
<evidence type="ECO:0000256" key="1">
    <source>
        <dbReference type="ARBA" id="ARBA00004448"/>
    </source>
</evidence>
<sequence>MFPLIVKSQANAARLNNIKPQLEEIQSQLRELMNTKDAVGKATATFKLKQLYKDNNCHPIKSIVAPLIQLPLFVSFFIGLRRMANLPVESLQTGGIWWFMDLTTYDPYFVLPILCSFTMLASIELGGEAGVSNPQMQSMKAFFRVMCIIMIPLTAQFPTAIFTYWITSNIFSLGQVSLLRIKAVREYFGIPDMKLHTELTPQGGFWENMKAGYQSAQESAYVKHHEKMKRQKAKAVGTAPLEPTYENNPRIKHNQEIFSIGKKKKGTDAFKNKPGTSM</sequence>
<dbReference type="KEGG" id="aten:116303907"/>